<comment type="subcellular location">
    <subcellularLocation>
        <location evidence="2">Cell membrane</location>
        <topology evidence="2">Lipid-anchor</topology>
    </subcellularLocation>
</comment>
<evidence type="ECO:0000313" key="4">
    <source>
        <dbReference type="Proteomes" id="UP000019146"/>
    </source>
</evidence>
<dbReference type="NCBIfam" id="TIGR01845">
    <property type="entry name" value="outer_NodT"/>
    <property type="match status" value="1"/>
</dbReference>
<keyword evidence="2 3" id="KW-0449">Lipoprotein</keyword>
<dbReference type="EMBL" id="CP012747">
    <property type="protein sequence ID" value="ALL67615.1"/>
    <property type="molecule type" value="Genomic_DNA"/>
</dbReference>
<gene>
    <name evidence="3" type="ORF">K788_0007643</name>
</gene>
<keyword evidence="2" id="KW-0564">Palmitate</keyword>
<comment type="similarity">
    <text evidence="1 2">Belongs to the outer membrane factor (OMF) (TC 1.B.17) family.</text>
</comment>
<dbReference type="GO" id="GO:0005886">
    <property type="term" value="C:plasma membrane"/>
    <property type="evidence" value="ECO:0007669"/>
    <property type="project" value="UniProtKB-SubCell"/>
</dbReference>
<name>A0A0P0RG89_9BURK</name>
<dbReference type="GO" id="GO:0015562">
    <property type="term" value="F:efflux transmembrane transporter activity"/>
    <property type="evidence" value="ECO:0007669"/>
    <property type="project" value="InterPro"/>
</dbReference>
<dbReference type="Gene3D" id="1.20.1600.10">
    <property type="entry name" value="Outer membrane efflux proteins (OEP)"/>
    <property type="match status" value="1"/>
</dbReference>
<evidence type="ECO:0000313" key="3">
    <source>
        <dbReference type="EMBL" id="ALL67615.1"/>
    </source>
</evidence>
<dbReference type="AlphaFoldDB" id="A0A0P0RG89"/>
<accession>A0A0P0RG89</accession>
<dbReference type="Pfam" id="PF02321">
    <property type="entry name" value="OEP"/>
    <property type="match status" value="2"/>
</dbReference>
<dbReference type="InterPro" id="IPR003423">
    <property type="entry name" value="OMP_efflux"/>
</dbReference>
<evidence type="ECO:0000256" key="1">
    <source>
        <dbReference type="ARBA" id="ARBA00007613"/>
    </source>
</evidence>
<dbReference type="Gene3D" id="2.20.200.10">
    <property type="entry name" value="Outer membrane efflux proteins (OEP)"/>
    <property type="match status" value="1"/>
</dbReference>
<evidence type="ECO:0000256" key="2">
    <source>
        <dbReference type="RuleBase" id="RU362097"/>
    </source>
</evidence>
<keyword evidence="2" id="KW-0472">Membrane</keyword>
<proteinExistence type="inferred from homology"/>
<dbReference type="PANTHER" id="PTHR30203:SF32">
    <property type="entry name" value="CATION EFFLUX SYSTEM PROTEIN CUSC"/>
    <property type="match status" value="1"/>
</dbReference>
<sequence length="545" mass="59187">MLGVGAGNSEWVIAELRIACFRSISILASVTRIMKPQSLFALPVVLLAMGCTMAPHYQRPLLPVANSFSADTTYANQSSRSSVRSANGQPAADIGWRQFFVDPRLKRLIEIALSNNRDLRVSVLNIAAARSQFQITRSELFPTIAAVASGDRQRQPNVFSPVAGRNYMTASYSVGLSASWEIDLFGRVQSLRDQALATYFATAQARKAAEISLVSQVADQYLALLAADDELKVTDGTLRTGRESYAMVKLAFDNGTGSELDMQQARTVVEAALANHQAQVRTRAQAINALVLLIGEPLPDDLPAGLPLDAQDLLVDIPAGLPSDLLARRPDIVEAEQNLLSANANIGAARAAFFPRISLTGAFGSASTTLTTLFKAGTGAWSFAPQIVLPVFEGQSNVANLNYAYVQRDIHIAEYEKSVQVAFREVSDGLVARGTYDEQIAALERNERAQRRRLELSDLRYRHGTERYLSVLTAQTDLYSAQQQLIYARLARWTNLVDLYRALGGGWTEQTGDPERPADVVANVSGSAVTGSLPISKSEHGADLN</sequence>
<protein>
    <submittedName>
        <fullName evidence="3">RND efflux system, outer membrane lipoprotein CmeC</fullName>
    </submittedName>
</protein>
<dbReference type="Proteomes" id="UP000019146">
    <property type="component" value="Chromosome 2"/>
</dbReference>
<keyword evidence="2" id="KW-1134">Transmembrane beta strand</keyword>
<reference evidence="3 4" key="1">
    <citation type="journal article" date="2014" name="Genome Announc.">
        <title>Draft Genome Sequence of the Haloacid-Degrading Burkholderia caribensis Strain MBA4.</title>
        <authorList>
            <person name="Pan Y."/>
            <person name="Kong K.F."/>
            <person name="Tsang J.S."/>
        </authorList>
    </citation>
    <scope>NUCLEOTIDE SEQUENCE [LARGE SCALE GENOMIC DNA]</scope>
    <source>
        <strain evidence="3 4">MBA4</strain>
    </source>
</reference>
<organism evidence="3 4">
    <name type="scientific">Paraburkholderia caribensis MBA4</name>
    <dbReference type="NCBI Taxonomy" id="1323664"/>
    <lineage>
        <taxon>Bacteria</taxon>
        <taxon>Pseudomonadati</taxon>
        <taxon>Pseudomonadota</taxon>
        <taxon>Betaproteobacteria</taxon>
        <taxon>Burkholderiales</taxon>
        <taxon>Burkholderiaceae</taxon>
        <taxon>Paraburkholderia</taxon>
    </lineage>
</organism>
<dbReference type="PANTHER" id="PTHR30203">
    <property type="entry name" value="OUTER MEMBRANE CATION EFFLUX PROTEIN"/>
    <property type="match status" value="1"/>
</dbReference>
<keyword evidence="2" id="KW-0812">Transmembrane</keyword>
<dbReference type="InterPro" id="IPR010131">
    <property type="entry name" value="MdtP/NodT-like"/>
</dbReference>
<dbReference type="SUPFAM" id="SSF56954">
    <property type="entry name" value="Outer membrane efflux proteins (OEP)"/>
    <property type="match status" value="1"/>
</dbReference>
<dbReference type="KEGG" id="bcai:K788_0007643"/>